<keyword evidence="3" id="KW-1185">Reference proteome</keyword>
<dbReference type="EMBL" id="KN834906">
    <property type="protein sequence ID" value="KIK50365.1"/>
    <property type="molecule type" value="Genomic_DNA"/>
</dbReference>
<dbReference type="OrthoDB" id="3050604at2759"/>
<dbReference type="HOGENOM" id="CLU_752380_0_0_1"/>
<reference evidence="2 3" key="1">
    <citation type="submission" date="2014-04" db="EMBL/GenBank/DDBJ databases">
        <title>Evolutionary Origins and Diversification of the Mycorrhizal Mutualists.</title>
        <authorList>
            <consortium name="DOE Joint Genome Institute"/>
            <consortium name="Mycorrhizal Genomics Consortium"/>
            <person name="Kohler A."/>
            <person name="Kuo A."/>
            <person name="Nagy L.G."/>
            <person name="Floudas D."/>
            <person name="Copeland A."/>
            <person name="Barry K.W."/>
            <person name="Cichocki N."/>
            <person name="Veneault-Fourrey C."/>
            <person name="LaButti K."/>
            <person name="Lindquist E.A."/>
            <person name="Lipzen A."/>
            <person name="Lundell T."/>
            <person name="Morin E."/>
            <person name="Murat C."/>
            <person name="Riley R."/>
            <person name="Ohm R."/>
            <person name="Sun H."/>
            <person name="Tunlid A."/>
            <person name="Henrissat B."/>
            <person name="Grigoriev I.V."/>
            <person name="Hibbett D.S."/>
            <person name="Martin F."/>
        </authorList>
    </citation>
    <scope>NUCLEOTIDE SEQUENCE [LARGE SCALE GENOMIC DNA]</scope>
    <source>
        <strain evidence="2 3">FD-317 M1</strain>
    </source>
</reference>
<evidence type="ECO:0000313" key="3">
    <source>
        <dbReference type="Proteomes" id="UP000053593"/>
    </source>
</evidence>
<gene>
    <name evidence="2" type="ORF">GYMLUDRAFT_253038</name>
</gene>
<organism evidence="2 3">
    <name type="scientific">Collybiopsis luxurians FD-317 M1</name>
    <dbReference type="NCBI Taxonomy" id="944289"/>
    <lineage>
        <taxon>Eukaryota</taxon>
        <taxon>Fungi</taxon>
        <taxon>Dikarya</taxon>
        <taxon>Basidiomycota</taxon>
        <taxon>Agaricomycotina</taxon>
        <taxon>Agaricomycetes</taxon>
        <taxon>Agaricomycetidae</taxon>
        <taxon>Agaricales</taxon>
        <taxon>Marasmiineae</taxon>
        <taxon>Omphalotaceae</taxon>
        <taxon>Collybiopsis</taxon>
        <taxon>Collybiopsis luxurians</taxon>
    </lineage>
</organism>
<dbReference type="AlphaFoldDB" id="A0A0D0AJJ4"/>
<feature type="region of interest" description="Disordered" evidence="1">
    <location>
        <begin position="322"/>
        <end position="368"/>
    </location>
</feature>
<name>A0A0D0AJJ4_9AGAR</name>
<feature type="compositionally biased region" description="Basic and acidic residues" evidence="1">
    <location>
        <begin position="329"/>
        <end position="359"/>
    </location>
</feature>
<accession>A0A0D0AJJ4</accession>
<protein>
    <submittedName>
        <fullName evidence="2">Uncharacterized protein</fullName>
    </submittedName>
</protein>
<proteinExistence type="predicted"/>
<dbReference type="Proteomes" id="UP000053593">
    <property type="component" value="Unassembled WGS sequence"/>
</dbReference>
<evidence type="ECO:0000313" key="2">
    <source>
        <dbReference type="EMBL" id="KIK50365.1"/>
    </source>
</evidence>
<evidence type="ECO:0000256" key="1">
    <source>
        <dbReference type="SAM" id="MobiDB-lite"/>
    </source>
</evidence>
<sequence>MSSDLTQIDPQLLTPAQQMIWRRQLKEKEKQVSPQDSLPINADFSQLAAPSSSASMMILTLNPSLLNLGQQRIGDYVNTLKRKFDLQPQDCTDLDELVSATAEERYFFQTALLLANCKDQLKLINSSSDKLPTALKTCARSFTFSILVSPHISSYSGKNFADIVVKCMCSSGVDGVPAENQPAKLKELKTLISECATSDHYAIKNKVALSIAEADSSTRNIALLAKAIIGTHGSAITPDLLAHIAVIKSCDFWGELDKSIDCWHGNGGFKQHGNSVEMWQSIHFTYEDDVETYGDPVNTEVQITDIRNISNSQKIVDNWAKRVTPPAAEKSKHSAAHDDDHRQKRSRQESESGDLHEDENGSECNFGT</sequence>